<comment type="caution">
    <text evidence="1">The sequence shown here is derived from an EMBL/GenBank/DDBJ whole genome shotgun (WGS) entry which is preliminary data.</text>
</comment>
<evidence type="ECO:0000313" key="1">
    <source>
        <dbReference type="EMBL" id="CAI9549544.1"/>
    </source>
</evidence>
<organism evidence="1 2">
    <name type="scientific">Staurois parvus</name>
    <dbReference type="NCBI Taxonomy" id="386267"/>
    <lineage>
        <taxon>Eukaryota</taxon>
        <taxon>Metazoa</taxon>
        <taxon>Chordata</taxon>
        <taxon>Craniata</taxon>
        <taxon>Vertebrata</taxon>
        <taxon>Euteleostomi</taxon>
        <taxon>Amphibia</taxon>
        <taxon>Batrachia</taxon>
        <taxon>Anura</taxon>
        <taxon>Neobatrachia</taxon>
        <taxon>Ranoidea</taxon>
        <taxon>Ranidae</taxon>
        <taxon>Staurois</taxon>
    </lineage>
</organism>
<gene>
    <name evidence="1" type="ORF">SPARVUS_LOCUS3367680</name>
</gene>
<name>A0ABN9BPS0_9NEOB</name>
<reference evidence="1" key="1">
    <citation type="submission" date="2023-05" db="EMBL/GenBank/DDBJ databases">
        <authorList>
            <person name="Stuckert A."/>
        </authorList>
    </citation>
    <scope>NUCLEOTIDE SEQUENCE</scope>
</reference>
<dbReference type="EMBL" id="CATNWA010005200">
    <property type="protein sequence ID" value="CAI9549544.1"/>
    <property type="molecule type" value="Genomic_DNA"/>
</dbReference>
<proteinExistence type="predicted"/>
<sequence length="57" mass="6477">MGLSCAIIIIGFRAHARYSPMVVVKEMKIIFLLWKPARNTCNRGICSVCHFILLNIN</sequence>
<accession>A0ABN9BPS0</accession>
<evidence type="ECO:0000313" key="2">
    <source>
        <dbReference type="Proteomes" id="UP001162483"/>
    </source>
</evidence>
<dbReference type="Proteomes" id="UP001162483">
    <property type="component" value="Unassembled WGS sequence"/>
</dbReference>
<protein>
    <submittedName>
        <fullName evidence="1">Uncharacterized protein</fullName>
    </submittedName>
</protein>
<keyword evidence="2" id="KW-1185">Reference proteome</keyword>